<evidence type="ECO:0000313" key="1">
    <source>
        <dbReference type="EMBL" id="KAK8008644.1"/>
    </source>
</evidence>
<proteinExistence type="predicted"/>
<protein>
    <submittedName>
        <fullName evidence="1">Uncharacterized protein</fullName>
    </submittedName>
</protein>
<gene>
    <name evidence="1" type="ORF">PG991_011195</name>
</gene>
<organism evidence="1 2">
    <name type="scientific">Apiospora marii</name>
    <dbReference type="NCBI Taxonomy" id="335849"/>
    <lineage>
        <taxon>Eukaryota</taxon>
        <taxon>Fungi</taxon>
        <taxon>Dikarya</taxon>
        <taxon>Ascomycota</taxon>
        <taxon>Pezizomycotina</taxon>
        <taxon>Sordariomycetes</taxon>
        <taxon>Xylariomycetidae</taxon>
        <taxon>Amphisphaeriales</taxon>
        <taxon>Apiosporaceae</taxon>
        <taxon>Apiospora</taxon>
    </lineage>
</organism>
<reference evidence="1 2" key="1">
    <citation type="submission" date="2023-01" db="EMBL/GenBank/DDBJ databases">
        <title>Analysis of 21 Apiospora genomes using comparative genomics revels a genus with tremendous synthesis potential of carbohydrate active enzymes and secondary metabolites.</title>
        <authorList>
            <person name="Sorensen T."/>
        </authorList>
    </citation>
    <scope>NUCLEOTIDE SEQUENCE [LARGE SCALE GENOMIC DNA]</scope>
    <source>
        <strain evidence="1 2">CBS 20057</strain>
    </source>
</reference>
<keyword evidence="2" id="KW-1185">Reference proteome</keyword>
<dbReference type="EMBL" id="JAQQWI010000016">
    <property type="protein sequence ID" value="KAK8008644.1"/>
    <property type="molecule type" value="Genomic_DNA"/>
</dbReference>
<accession>A0ABR1REG7</accession>
<sequence>MDNGYCIYLEQLATARLVITGDGSYNVVSGDRRDEHLPTSEQAARDFFLESLWAQGEHIKNHTWTTWLGGPDFGLTARPDPSNQMYYCRLWPVEESLIERGLAVRPQPEDLEREVRKFNISLNPNINMPRTMAWKIDDDRKEPTPEEEVALRLAHFPNVPGLVTKAPMVLSGNSFKMATNTEHCTFEKVMAVAELREKILEHHLGQWQSLSNLARTSQTMFKYIESIFAHWDLTNQWFGGCDLTLDVYEARKYRGAWSKDQKTQAKRILQATHTEDKQKKLQKERLLNSTKYVSVHPSRERHRQDFGKKTLSGEKVGNTEWYDHSDSYPDPMNEDPVFKGESHISLLRSVYRHGTKIQYLHLHRVPYLNVSAVKALVPSMPNLRVLGIYSCDLLNFSHTKELMNIVIDTNKMNSARPPIDFDYYPRFHRGPVENRVGSYGVFWNDVGGIKTPLAVAAGLLSIMRVAKDGNINLASSRDKAFHKWLNDFPWEFCTLPSILASIARILYFEGQYDRMLKAAYRERYGNNWKALVSSQEVDKAFLEKTLHMDLYIAVLGKPQKQEKMDKMDMFTCATCEEKLLAGFFKEDQAQRAPDNRKCHGCDLQSVLQAPTHNFGTLRRTIAAVPWYCRNRTTVDNLRDLFRKGSAHARIWQPRVMQVCEALRDDEPQRVKAKLLEWEEHRDDLIEEKSTFTRQYQHRAQDKAMGTAQDSINECKTVLGEQVLPATKTAEANNWDEMRRLYCVRLALESGRLGNLGPHMGLGWEKWM</sequence>
<name>A0ABR1REG7_9PEZI</name>
<evidence type="ECO:0000313" key="2">
    <source>
        <dbReference type="Proteomes" id="UP001396898"/>
    </source>
</evidence>
<comment type="caution">
    <text evidence="1">The sequence shown here is derived from an EMBL/GenBank/DDBJ whole genome shotgun (WGS) entry which is preliminary data.</text>
</comment>
<dbReference type="Proteomes" id="UP001396898">
    <property type="component" value="Unassembled WGS sequence"/>
</dbReference>